<evidence type="ECO:0000256" key="1">
    <source>
        <dbReference type="ARBA" id="ARBA00004141"/>
    </source>
</evidence>
<keyword evidence="2 8" id="KW-0812">Transmembrane</keyword>
<evidence type="ECO:0000313" key="12">
    <source>
        <dbReference type="Proteomes" id="UP001186944"/>
    </source>
</evidence>
<dbReference type="PANTHER" id="PTHR24243:SF233">
    <property type="entry name" value="THYROTROPIN-RELEASING HORMONE RECEPTOR"/>
    <property type="match status" value="1"/>
</dbReference>
<sequence>MNLTANNEGIDGFKHHNVSINVTTDGAPPKTPMYILVIAAVFFLLIFIVGLIGNIYIIALVCGLRHMRTKMCILFMNLSITDLLVVVICMPGTAVDVFANEAWLLGEAACILVYFLESVVMLASASTVLVIGVDRYLAICKPTTDNVWKKLNIATKITGIWTLAILGCAPVVFIAKIQEEKNDDGTLVKMCDLIFDRNWKIGYMISVFIVLFFLVFLMLLFLIQRMASKLLRPSNLLEGQIKTKRIRERRRVVVMLFLVAVCFFVCLFPARVVAIWWVFAEEKLTNKLGWEGRVNRNFFSHLMMYLNSALNPVIYNSMSTNVREVTAILLRKWCKLCKKKRKYDINNQNEATAHRNPDLPGRQREFNLVQISIIQHHQQ</sequence>
<feature type="transmembrane region" description="Helical" evidence="9">
    <location>
        <begin position="74"/>
        <end position="99"/>
    </location>
</feature>
<dbReference type="PANTHER" id="PTHR24243">
    <property type="entry name" value="G-PROTEIN COUPLED RECEPTOR"/>
    <property type="match status" value="1"/>
</dbReference>
<dbReference type="EMBL" id="VSWD01000014">
    <property type="protein sequence ID" value="KAK3082949.1"/>
    <property type="molecule type" value="Genomic_DNA"/>
</dbReference>
<dbReference type="GO" id="GO:0004930">
    <property type="term" value="F:G protein-coupled receptor activity"/>
    <property type="evidence" value="ECO:0007669"/>
    <property type="project" value="UniProtKB-KW"/>
</dbReference>
<keyword evidence="6 8" id="KW-0675">Receptor</keyword>
<keyword evidence="12" id="KW-1185">Reference proteome</keyword>
<evidence type="ECO:0000256" key="6">
    <source>
        <dbReference type="ARBA" id="ARBA00023170"/>
    </source>
</evidence>
<dbReference type="GO" id="GO:0005886">
    <property type="term" value="C:plasma membrane"/>
    <property type="evidence" value="ECO:0007669"/>
    <property type="project" value="TreeGrafter"/>
</dbReference>
<keyword evidence="7 8" id="KW-0807">Transducer</keyword>
<keyword evidence="5 9" id="KW-0472">Membrane</keyword>
<feature type="transmembrane region" description="Helical" evidence="9">
    <location>
        <begin position="201"/>
        <end position="223"/>
    </location>
</feature>
<feature type="transmembrane region" description="Helical" evidence="9">
    <location>
        <begin position="252"/>
        <end position="278"/>
    </location>
</feature>
<dbReference type="AlphaFoldDB" id="A0AA88XD23"/>
<proteinExistence type="inferred from homology"/>
<feature type="transmembrane region" description="Helical" evidence="9">
    <location>
        <begin position="111"/>
        <end position="133"/>
    </location>
</feature>
<dbReference type="InterPro" id="IPR017452">
    <property type="entry name" value="GPCR_Rhodpsn_7TM"/>
</dbReference>
<evidence type="ECO:0000256" key="4">
    <source>
        <dbReference type="ARBA" id="ARBA00023040"/>
    </source>
</evidence>
<evidence type="ECO:0000256" key="3">
    <source>
        <dbReference type="ARBA" id="ARBA00022989"/>
    </source>
</evidence>
<evidence type="ECO:0000256" key="8">
    <source>
        <dbReference type="RuleBase" id="RU000688"/>
    </source>
</evidence>
<dbReference type="InterPro" id="IPR000276">
    <property type="entry name" value="GPCR_Rhodpsn"/>
</dbReference>
<evidence type="ECO:0000256" key="2">
    <source>
        <dbReference type="ARBA" id="ARBA00022692"/>
    </source>
</evidence>
<evidence type="ECO:0000259" key="10">
    <source>
        <dbReference type="PROSITE" id="PS50262"/>
    </source>
</evidence>
<dbReference type="Pfam" id="PF00001">
    <property type="entry name" value="7tm_1"/>
    <property type="match status" value="1"/>
</dbReference>
<dbReference type="PROSITE" id="PS00237">
    <property type="entry name" value="G_PROTEIN_RECEP_F1_1"/>
    <property type="match status" value="1"/>
</dbReference>
<accession>A0AA88XD23</accession>
<dbReference type="PRINTS" id="PR00237">
    <property type="entry name" value="GPCRRHODOPSN"/>
</dbReference>
<feature type="domain" description="G-protein coupled receptors family 1 profile" evidence="10">
    <location>
        <begin position="53"/>
        <end position="315"/>
    </location>
</feature>
<name>A0AA88XD23_PINIB</name>
<dbReference type="Proteomes" id="UP001186944">
    <property type="component" value="Unassembled WGS sequence"/>
</dbReference>
<evidence type="ECO:0000256" key="7">
    <source>
        <dbReference type="ARBA" id="ARBA00023224"/>
    </source>
</evidence>
<evidence type="ECO:0000256" key="5">
    <source>
        <dbReference type="ARBA" id="ARBA00023136"/>
    </source>
</evidence>
<organism evidence="11 12">
    <name type="scientific">Pinctada imbricata</name>
    <name type="common">Atlantic pearl-oyster</name>
    <name type="synonym">Pinctada martensii</name>
    <dbReference type="NCBI Taxonomy" id="66713"/>
    <lineage>
        <taxon>Eukaryota</taxon>
        <taxon>Metazoa</taxon>
        <taxon>Spiralia</taxon>
        <taxon>Lophotrochozoa</taxon>
        <taxon>Mollusca</taxon>
        <taxon>Bivalvia</taxon>
        <taxon>Autobranchia</taxon>
        <taxon>Pteriomorphia</taxon>
        <taxon>Pterioida</taxon>
        <taxon>Pterioidea</taxon>
        <taxon>Pteriidae</taxon>
        <taxon>Pinctada</taxon>
    </lineage>
</organism>
<keyword evidence="3 9" id="KW-1133">Transmembrane helix</keyword>
<evidence type="ECO:0000313" key="11">
    <source>
        <dbReference type="EMBL" id="KAK3082949.1"/>
    </source>
</evidence>
<dbReference type="SMART" id="SM01381">
    <property type="entry name" value="7TM_GPCR_Srsx"/>
    <property type="match status" value="1"/>
</dbReference>
<comment type="similarity">
    <text evidence="8">Belongs to the G-protein coupled receptor 1 family.</text>
</comment>
<protein>
    <recommendedName>
        <fullName evidence="10">G-protein coupled receptors family 1 profile domain-containing protein</fullName>
    </recommendedName>
</protein>
<gene>
    <name evidence="11" type="ORF">FSP39_009825</name>
</gene>
<feature type="transmembrane region" description="Helical" evidence="9">
    <location>
        <begin position="33"/>
        <end position="62"/>
    </location>
</feature>
<comment type="subcellular location">
    <subcellularLocation>
        <location evidence="1">Membrane</location>
        <topology evidence="1">Multi-pass membrane protein</topology>
    </subcellularLocation>
</comment>
<dbReference type="SUPFAM" id="SSF81321">
    <property type="entry name" value="Family A G protein-coupled receptor-like"/>
    <property type="match status" value="1"/>
</dbReference>
<dbReference type="PROSITE" id="PS50262">
    <property type="entry name" value="G_PROTEIN_RECEP_F1_2"/>
    <property type="match status" value="1"/>
</dbReference>
<comment type="caution">
    <text evidence="11">The sequence shown here is derived from an EMBL/GenBank/DDBJ whole genome shotgun (WGS) entry which is preliminary data.</text>
</comment>
<feature type="transmembrane region" description="Helical" evidence="9">
    <location>
        <begin position="153"/>
        <end position="175"/>
    </location>
</feature>
<evidence type="ECO:0000256" key="9">
    <source>
        <dbReference type="SAM" id="Phobius"/>
    </source>
</evidence>
<reference evidence="11" key="1">
    <citation type="submission" date="2019-08" db="EMBL/GenBank/DDBJ databases">
        <title>The improved chromosome-level genome for the pearl oyster Pinctada fucata martensii using PacBio sequencing and Hi-C.</title>
        <authorList>
            <person name="Zheng Z."/>
        </authorList>
    </citation>
    <scope>NUCLEOTIDE SEQUENCE</scope>
    <source>
        <strain evidence="11">ZZ-2019</strain>
        <tissue evidence="11">Adductor muscle</tissue>
    </source>
</reference>
<dbReference type="Gene3D" id="1.20.1070.10">
    <property type="entry name" value="Rhodopsin 7-helix transmembrane proteins"/>
    <property type="match status" value="1"/>
</dbReference>
<keyword evidence="4 8" id="KW-0297">G-protein coupled receptor</keyword>